<proteinExistence type="predicted"/>
<keyword evidence="2" id="KW-0732">Signal</keyword>
<sequence length="199" mass="21526">MRSLLLALPFAVLPLTAAFAHDEHDHAHGSLGAHEHGVAQLNVALDDNSLELELHSPAMNLVGFEHKAQSDQDKKAVEMAKQQLANPITLFGIPAAAGCKVSKTDLDSPLFGSEEHHDHDHDHDHDDHDSHAKGEHEHAHSDIDADYTLACENPKALTALDLAGLFKQFPATHKVNVQAITAQGQKGEELTPAQTRLAL</sequence>
<evidence type="ECO:0000313" key="4">
    <source>
        <dbReference type="Proteomes" id="UP000183210"/>
    </source>
</evidence>
<dbReference type="AlphaFoldDB" id="A0A9X8QIK0"/>
<name>A0A9X8QIK0_9PSED</name>
<gene>
    <name evidence="3" type="ORF">SAMN05216409_103419</name>
</gene>
<dbReference type="RefSeq" id="WP_074823414.1">
    <property type="nucleotide sequence ID" value="NZ_FOEV01000003.1"/>
</dbReference>
<comment type="caution">
    <text evidence="3">The sequence shown here is derived from an EMBL/GenBank/DDBJ whole genome shotgun (WGS) entry which is preliminary data.</text>
</comment>
<accession>A0A9X8QIK0</accession>
<dbReference type="GeneID" id="300265922"/>
<dbReference type="InterPro" id="IPR021253">
    <property type="entry name" value="ZrgA-like"/>
</dbReference>
<evidence type="ECO:0000313" key="3">
    <source>
        <dbReference type="EMBL" id="SEQ06640.1"/>
    </source>
</evidence>
<dbReference type="EMBL" id="FOEV01000003">
    <property type="protein sequence ID" value="SEQ06640.1"/>
    <property type="molecule type" value="Genomic_DNA"/>
</dbReference>
<evidence type="ECO:0000256" key="1">
    <source>
        <dbReference type="SAM" id="MobiDB-lite"/>
    </source>
</evidence>
<organism evidence="3 4">
    <name type="scientific">Pseudomonas lutea</name>
    <dbReference type="NCBI Taxonomy" id="243924"/>
    <lineage>
        <taxon>Bacteria</taxon>
        <taxon>Pseudomonadati</taxon>
        <taxon>Pseudomonadota</taxon>
        <taxon>Gammaproteobacteria</taxon>
        <taxon>Pseudomonadales</taxon>
        <taxon>Pseudomonadaceae</taxon>
        <taxon>Pseudomonas</taxon>
    </lineage>
</organism>
<feature type="signal peptide" evidence="2">
    <location>
        <begin position="1"/>
        <end position="20"/>
    </location>
</feature>
<dbReference type="Pfam" id="PF10986">
    <property type="entry name" value="ZrgA"/>
    <property type="match status" value="1"/>
</dbReference>
<evidence type="ECO:0008006" key="5">
    <source>
        <dbReference type="Google" id="ProtNLM"/>
    </source>
</evidence>
<dbReference type="Proteomes" id="UP000183210">
    <property type="component" value="Unassembled WGS sequence"/>
</dbReference>
<protein>
    <recommendedName>
        <fullName evidence="5">Zinc-binding protein</fullName>
    </recommendedName>
</protein>
<evidence type="ECO:0000256" key="2">
    <source>
        <dbReference type="SAM" id="SignalP"/>
    </source>
</evidence>
<feature type="region of interest" description="Disordered" evidence="1">
    <location>
        <begin position="108"/>
        <end position="141"/>
    </location>
</feature>
<reference evidence="3 4" key="1">
    <citation type="submission" date="2016-10" db="EMBL/GenBank/DDBJ databases">
        <authorList>
            <person name="Varghese N."/>
            <person name="Submissions S."/>
        </authorList>
    </citation>
    <scope>NUCLEOTIDE SEQUENCE [LARGE SCALE GENOMIC DNA]</scope>
    <source>
        <strain evidence="3 4">LMG 21974</strain>
    </source>
</reference>
<feature type="compositionally biased region" description="Basic and acidic residues" evidence="1">
    <location>
        <begin position="113"/>
        <end position="141"/>
    </location>
</feature>
<feature type="chain" id="PRO_5040746620" description="Zinc-binding protein" evidence="2">
    <location>
        <begin position="21"/>
        <end position="199"/>
    </location>
</feature>